<proteinExistence type="predicted"/>
<reference evidence="1 2" key="1">
    <citation type="submission" date="2011-02" db="EMBL/GenBank/DDBJ databases">
        <title>The Genome Sequence of Sphaeroforma arctica JP610.</title>
        <authorList>
            <consortium name="The Broad Institute Genome Sequencing Platform"/>
            <person name="Russ C."/>
            <person name="Cuomo C."/>
            <person name="Young S.K."/>
            <person name="Zeng Q."/>
            <person name="Gargeya S."/>
            <person name="Alvarado L."/>
            <person name="Berlin A."/>
            <person name="Chapman S.B."/>
            <person name="Chen Z."/>
            <person name="Freedman E."/>
            <person name="Gellesch M."/>
            <person name="Goldberg J."/>
            <person name="Griggs A."/>
            <person name="Gujja S."/>
            <person name="Heilman E."/>
            <person name="Heiman D."/>
            <person name="Howarth C."/>
            <person name="Mehta T."/>
            <person name="Neiman D."/>
            <person name="Pearson M."/>
            <person name="Roberts A."/>
            <person name="Saif S."/>
            <person name="Shea T."/>
            <person name="Shenoy N."/>
            <person name="Sisk P."/>
            <person name="Stolte C."/>
            <person name="Sykes S."/>
            <person name="White J."/>
            <person name="Yandava C."/>
            <person name="Burger G."/>
            <person name="Gray M.W."/>
            <person name="Holland P.W.H."/>
            <person name="King N."/>
            <person name="Lang F.B.F."/>
            <person name="Roger A.J."/>
            <person name="Ruiz-Trillo I."/>
            <person name="Haas B."/>
            <person name="Nusbaum C."/>
            <person name="Birren B."/>
        </authorList>
    </citation>
    <scope>NUCLEOTIDE SEQUENCE [LARGE SCALE GENOMIC DNA]</scope>
    <source>
        <strain evidence="1 2">JP610</strain>
    </source>
</reference>
<dbReference type="AlphaFoldDB" id="A0A0L0FKW9"/>
<sequence length="122" mass="12976">MNSITENMTTEYGVNCTVSAGEDVIQTLIEQSGCALKVTTVAGRGKGLVATSKIEEGTVIACESPLLCMQNNIRDIVTCACCCATVGSIMQQIDVAARVLQPVDMDMDAEDDWKLPTLPSET</sequence>
<protein>
    <submittedName>
        <fullName evidence="1">Uncharacterized protein</fullName>
    </submittedName>
</protein>
<keyword evidence="2" id="KW-1185">Reference proteome</keyword>
<dbReference type="OrthoDB" id="265717at2759"/>
<evidence type="ECO:0000313" key="2">
    <source>
        <dbReference type="Proteomes" id="UP000054560"/>
    </source>
</evidence>
<dbReference type="GeneID" id="25911360"/>
<dbReference type="RefSeq" id="XP_014150555.1">
    <property type="nucleotide sequence ID" value="XM_014295080.1"/>
</dbReference>
<evidence type="ECO:0000313" key="1">
    <source>
        <dbReference type="EMBL" id="KNC76653.1"/>
    </source>
</evidence>
<organism evidence="1 2">
    <name type="scientific">Sphaeroforma arctica JP610</name>
    <dbReference type="NCBI Taxonomy" id="667725"/>
    <lineage>
        <taxon>Eukaryota</taxon>
        <taxon>Ichthyosporea</taxon>
        <taxon>Ichthyophonida</taxon>
        <taxon>Sphaeroforma</taxon>
    </lineage>
</organism>
<gene>
    <name evidence="1" type="ORF">SARC_10856</name>
</gene>
<dbReference type="EMBL" id="KQ243012">
    <property type="protein sequence ID" value="KNC76653.1"/>
    <property type="molecule type" value="Genomic_DNA"/>
</dbReference>
<name>A0A0L0FKW9_9EUKA</name>
<dbReference type="InterPro" id="IPR046341">
    <property type="entry name" value="SET_dom_sf"/>
</dbReference>
<dbReference type="SUPFAM" id="SSF82199">
    <property type="entry name" value="SET domain"/>
    <property type="match status" value="1"/>
</dbReference>
<dbReference type="Proteomes" id="UP000054560">
    <property type="component" value="Unassembled WGS sequence"/>
</dbReference>
<accession>A0A0L0FKW9</accession>